<feature type="compositionally biased region" description="Basic and acidic residues" evidence="1">
    <location>
        <begin position="337"/>
        <end position="346"/>
    </location>
</feature>
<dbReference type="InterPro" id="IPR036086">
    <property type="entry name" value="ParB/Sulfiredoxin_sf"/>
</dbReference>
<name>A0ABW7K3Q9_9NOCA</name>
<dbReference type="PANTHER" id="PTHR33375">
    <property type="entry name" value="CHROMOSOME-PARTITIONING PROTEIN PARB-RELATED"/>
    <property type="match status" value="1"/>
</dbReference>
<protein>
    <submittedName>
        <fullName evidence="3">ParB N-terminal domain-containing protein</fullName>
    </submittedName>
</protein>
<evidence type="ECO:0000313" key="6">
    <source>
        <dbReference type="Proteomes" id="UP001609219"/>
    </source>
</evidence>
<evidence type="ECO:0000259" key="2">
    <source>
        <dbReference type="SMART" id="SM00470"/>
    </source>
</evidence>
<feature type="region of interest" description="Disordered" evidence="1">
    <location>
        <begin position="321"/>
        <end position="346"/>
    </location>
</feature>
<keyword evidence="6" id="KW-1185">Reference proteome</keyword>
<proteinExistence type="predicted"/>
<dbReference type="InterPro" id="IPR050336">
    <property type="entry name" value="Chromosome_partition/occlusion"/>
</dbReference>
<reference evidence="5 6" key="1">
    <citation type="submission" date="2024-10" db="EMBL/GenBank/DDBJ databases">
        <authorList>
            <person name="Riesco R."/>
        </authorList>
    </citation>
    <scope>NUCLEOTIDE SEQUENCE [LARGE SCALE GENOMIC DNA]</scope>
    <source>
        <strain evidence="4 5">NCIMB 15448</strain>
        <strain evidence="3 6">NCIMB 15450</strain>
    </source>
</reference>
<evidence type="ECO:0000313" key="3">
    <source>
        <dbReference type="EMBL" id="MFH5228045.1"/>
    </source>
</evidence>
<dbReference type="SUPFAM" id="SSF110849">
    <property type="entry name" value="ParB/Sulfiredoxin"/>
    <property type="match status" value="1"/>
</dbReference>
<dbReference type="Proteomes" id="UP001609176">
    <property type="component" value="Unassembled WGS sequence"/>
</dbReference>
<dbReference type="Pfam" id="PF02195">
    <property type="entry name" value="ParB_N"/>
    <property type="match status" value="1"/>
</dbReference>
<accession>A0ABW7K3Q9</accession>
<sequence>MSEGQAGGVQLDRVVDSIIVGARHRADLGDIDALAASIDREGLLQPLTVTIDGVLVCGARRLAAIKQLRWRTVSVWVRSGLSDRLGQLLGEQDDNALHKPLTQLEAATLYRELKQEMSADAARRQAATRFTSDHQPGSDGGGQCPPPSAGQLGKTREQAAAMIPGSASYKTFERIGYLERIVADAAQPEPLRAQAAAGLAQIERGAPVHPIFQAVRDAASAAQDVREADLHQMADEAVARATAAKKQKGKTPAHRPVPLVGVDGEPVRYPVRAFIHTWGELTEWWTHYAPDQLAAELTDEQIAGFLNTAEGTSRFADELRAARDHQASDDQPADEPPTDRAHLRAL</sequence>
<comment type="caution">
    <text evidence="3">The sequence shown here is derived from an EMBL/GenBank/DDBJ whole genome shotgun (WGS) entry which is preliminary data.</text>
</comment>
<evidence type="ECO:0000256" key="1">
    <source>
        <dbReference type="SAM" id="MobiDB-lite"/>
    </source>
</evidence>
<dbReference type="InterPro" id="IPR003115">
    <property type="entry name" value="ParB_N"/>
</dbReference>
<organism evidence="3 6">
    <name type="scientific">Antrihabitans spumae</name>
    <dbReference type="NCBI Taxonomy" id="3373370"/>
    <lineage>
        <taxon>Bacteria</taxon>
        <taxon>Bacillati</taxon>
        <taxon>Actinomycetota</taxon>
        <taxon>Actinomycetes</taxon>
        <taxon>Mycobacteriales</taxon>
        <taxon>Nocardiaceae</taxon>
        <taxon>Antrihabitans</taxon>
    </lineage>
</organism>
<feature type="region of interest" description="Disordered" evidence="1">
    <location>
        <begin position="121"/>
        <end position="157"/>
    </location>
</feature>
<dbReference type="SMART" id="SM00470">
    <property type="entry name" value="ParB"/>
    <property type="match status" value="1"/>
</dbReference>
<evidence type="ECO:0000313" key="5">
    <source>
        <dbReference type="Proteomes" id="UP001609176"/>
    </source>
</evidence>
<dbReference type="Gene3D" id="3.90.1530.30">
    <property type="match status" value="1"/>
</dbReference>
<feature type="domain" description="ParB-like N-terminal" evidence="2">
    <location>
        <begin position="11"/>
        <end position="95"/>
    </location>
</feature>
<dbReference type="PANTHER" id="PTHR33375:SF1">
    <property type="entry name" value="CHROMOSOME-PARTITIONING PROTEIN PARB-RELATED"/>
    <property type="match status" value="1"/>
</dbReference>
<dbReference type="EMBL" id="JBIMSP010000041">
    <property type="protein sequence ID" value="MFH5244380.1"/>
    <property type="molecule type" value="Genomic_DNA"/>
</dbReference>
<evidence type="ECO:0000313" key="4">
    <source>
        <dbReference type="EMBL" id="MFH5244380.1"/>
    </source>
</evidence>
<dbReference type="EMBL" id="JBIMSN010000024">
    <property type="protein sequence ID" value="MFH5228045.1"/>
    <property type="molecule type" value="Genomic_DNA"/>
</dbReference>
<gene>
    <name evidence="4" type="ORF">ACHIPV_21270</name>
    <name evidence="3" type="ORF">ACHIRB_05495</name>
</gene>
<dbReference type="Proteomes" id="UP001609219">
    <property type="component" value="Unassembled WGS sequence"/>
</dbReference>
<dbReference type="RefSeq" id="WP_395125655.1">
    <property type="nucleotide sequence ID" value="NZ_JBIMSN010000024.1"/>
</dbReference>